<keyword evidence="6" id="KW-0862">Zinc</keyword>
<dbReference type="Pfam" id="PF03828">
    <property type="entry name" value="PAP_assoc"/>
    <property type="match status" value="1"/>
</dbReference>
<dbReference type="PANTHER" id="PTHR12271:SF66">
    <property type="entry name" value="TERMINAL URIDYLYLTRANSFERASE TAILOR"/>
    <property type="match status" value="1"/>
</dbReference>
<organism evidence="9 10">
    <name type="scientific">Setaria digitata</name>
    <dbReference type="NCBI Taxonomy" id="48799"/>
    <lineage>
        <taxon>Eukaryota</taxon>
        <taxon>Metazoa</taxon>
        <taxon>Ecdysozoa</taxon>
        <taxon>Nematoda</taxon>
        <taxon>Chromadorea</taxon>
        <taxon>Rhabditida</taxon>
        <taxon>Spirurina</taxon>
        <taxon>Spiruromorpha</taxon>
        <taxon>Filarioidea</taxon>
        <taxon>Setariidae</taxon>
        <taxon>Setaria</taxon>
    </lineage>
</organism>
<dbReference type="GO" id="GO:1990817">
    <property type="term" value="F:poly(A) RNA polymerase activity"/>
    <property type="evidence" value="ECO:0007669"/>
    <property type="project" value="UniProtKB-ARBA"/>
</dbReference>
<evidence type="ECO:0000256" key="4">
    <source>
        <dbReference type="ARBA" id="ARBA00022723"/>
    </source>
</evidence>
<dbReference type="SUPFAM" id="SSF81301">
    <property type="entry name" value="Nucleotidyltransferase"/>
    <property type="match status" value="1"/>
</dbReference>
<dbReference type="PROSITE" id="PS50158">
    <property type="entry name" value="ZF_CCHC"/>
    <property type="match status" value="1"/>
</dbReference>
<keyword evidence="4" id="KW-0479">Metal-binding</keyword>
<evidence type="ECO:0000256" key="2">
    <source>
        <dbReference type="ARBA" id="ARBA00001946"/>
    </source>
</evidence>
<dbReference type="GO" id="GO:0008270">
    <property type="term" value="F:zinc ion binding"/>
    <property type="evidence" value="ECO:0007669"/>
    <property type="project" value="UniProtKB-KW"/>
</dbReference>
<keyword evidence="9" id="KW-1185">Reference proteome</keyword>
<reference evidence="10" key="1">
    <citation type="submission" date="2022-11" db="UniProtKB">
        <authorList>
            <consortium name="WormBaseParasite"/>
        </authorList>
    </citation>
    <scope>IDENTIFICATION</scope>
</reference>
<dbReference type="SMART" id="SM00343">
    <property type="entry name" value="ZnF_C2HC"/>
    <property type="match status" value="2"/>
</dbReference>
<evidence type="ECO:0000313" key="9">
    <source>
        <dbReference type="Proteomes" id="UP000887581"/>
    </source>
</evidence>
<evidence type="ECO:0000256" key="7">
    <source>
        <dbReference type="SAM" id="MobiDB-lite"/>
    </source>
</evidence>
<evidence type="ECO:0000259" key="8">
    <source>
        <dbReference type="PROSITE" id="PS50158"/>
    </source>
</evidence>
<dbReference type="InterPro" id="IPR002058">
    <property type="entry name" value="PAP_assoc"/>
</dbReference>
<dbReference type="GO" id="GO:0031123">
    <property type="term" value="P:RNA 3'-end processing"/>
    <property type="evidence" value="ECO:0007669"/>
    <property type="project" value="TreeGrafter"/>
</dbReference>
<dbReference type="CDD" id="cd05402">
    <property type="entry name" value="NT_PAP_TUTase"/>
    <property type="match status" value="1"/>
</dbReference>
<dbReference type="WBParaSite" id="sdigi.contig13.g1336.t1">
    <property type="protein sequence ID" value="sdigi.contig13.g1336.t1"/>
    <property type="gene ID" value="sdigi.contig13.g1336"/>
</dbReference>
<evidence type="ECO:0000256" key="5">
    <source>
        <dbReference type="ARBA" id="ARBA00022842"/>
    </source>
</evidence>
<feature type="region of interest" description="Disordered" evidence="7">
    <location>
        <begin position="822"/>
        <end position="858"/>
    </location>
</feature>
<evidence type="ECO:0000256" key="6">
    <source>
        <dbReference type="PROSITE-ProRule" id="PRU00047"/>
    </source>
</evidence>
<dbReference type="SUPFAM" id="SSF81631">
    <property type="entry name" value="PAP/OAS1 substrate-binding domain"/>
    <property type="match status" value="2"/>
</dbReference>
<dbReference type="Proteomes" id="UP000887581">
    <property type="component" value="Unplaced"/>
</dbReference>
<keyword evidence="3" id="KW-0808">Transferase</keyword>
<dbReference type="PANTHER" id="PTHR12271">
    <property type="entry name" value="POLY A POLYMERASE CID PAP -RELATED"/>
    <property type="match status" value="1"/>
</dbReference>
<feature type="compositionally biased region" description="Basic residues" evidence="7">
    <location>
        <begin position="822"/>
        <end position="831"/>
    </location>
</feature>
<keyword evidence="5" id="KW-0460">Magnesium</keyword>
<evidence type="ECO:0000256" key="3">
    <source>
        <dbReference type="ARBA" id="ARBA00022679"/>
    </source>
</evidence>
<accession>A0A915PFA5</accession>
<evidence type="ECO:0000313" key="10">
    <source>
        <dbReference type="WBParaSite" id="sdigi.contig13.g1336.t1"/>
    </source>
</evidence>
<proteinExistence type="predicted"/>
<comment type="cofactor">
    <cofactor evidence="1">
        <name>Mn(2+)</name>
        <dbReference type="ChEBI" id="CHEBI:29035"/>
    </cofactor>
</comment>
<feature type="compositionally biased region" description="Polar residues" evidence="7">
    <location>
        <begin position="839"/>
        <end position="850"/>
    </location>
</feature>
<name>A0A915PFA5_9BILA</name>
<feature type="region of interest" description="Disordered" evidence="7">
    <location>
        <begin position="1"/>
        <end position="35"/>
    </location>
</feature>
<dbReference type="InterPro" id="IPR054708">
    <property type="entry name" value="MTPAP-like_central"/>
</dbReference>
<sequence>MKSTSKEKLATAGSEYPRWNRKGKQKISSSPSVISKFAHTENQEVLKNVDNRKERTHIPTTYSSIATPPLPFKNGPTCPEDSSFLGAEADDGSNTMNSEIHEFWERRNISFGTKKHQRKNKPKNSLFHLVTFTASTSAAGEDANIVASNSDPDVVSLSDGEGNHNQETDTESGLTKQTGGNSIKQLQAVTSASDEKEVRECPSTSGKAVIDAAMKIGDVTILGNERNVPFSEPTANLVISEKESYCEDIERIEKTEINKGTNFTGVSYNSPTARSKKEKEKDTNLCGGKEQSMTKVLSKSSSLVVQKGCFDGFDLIPGMHKFIQNGEMEMRIEKPKGKDFVHLILFECYGPLEDPKQVVRGGYKICTSAVLHVDTSAEVMREAFIGLAEQLERISLDSFSHGEKLPYCVDKYSLRYLEKQFIYPLKKKSSRFTRAIYYCGLCRYHICSVSQAVTHFLSREHVDNKEKINSLKKLERLPRPARNQTLKVDQIIREVWVFTRLADTQYEVGLQIASLLSIFLQKEAHKGSVAIGYSVMVYGSYLTKLSTLHSNLNLALNFPLEYSLGYALSRVMEVLDDTTLEKDFAVHSIVSDFQRPDPSIRCIINSVEVIITANCLRQQRSTQLVNLYCTIRPQFRILAAVFRSWAELCSLTNIQLGGMPKFAFDVMLIHYLQHRRLLPFVFEILDKEELAMLNSGTLEFEHQVDKINAAFGTDCQEWNFGELWIGLFRYYVVEHPVQELIQIRRRNECFSKDVRWSRKRLAVEDPFVPDYTMQPQQRISSYFSSCFLSTYLHFALPRTSIRSLIPYSVIISETVDAQIRKKRKRRSRKTSLLKDSFDETTPNKDQQNNRSDSDDVDNLCEDLTSLKMGEMEMTTTSTDKQQIAAVAETELENITKLWSDEIEISHPGDKLSCDGAYSFDKLIKEVAVAEAKENCNSTAILSVNTLQQQRSSKMNDDYWENNLNKMKSEDESDENLTVPWKYKNLELSSFDYDASNADLIASRNHLLSLQRDANENFDREQHNAHFLELCSFSSKSVESGEVPATGTNSELSQELKELELPINNRNLSVEEECDVCCRVLIEKLQEKNEVTEIKLASTSTLNIKFDAYDEMYVRKLWLTLNDNEYDYPWDLHCFTSGLTPILRCTSCNADGHLREGCPELMVAKPRNFPPLTNAQKEMINFIIRDVFEAMRIRPYYVRYMSALRRELEVCLRDFYRADCRLSLFGSAGNGFGLLGSDADICLRFGTGVKPEDIDSVEVIHNVAEVVRKMPNVAFVSEIPHAKVPIVKFRCYNREHLEADVSLYNVLALENTRLLRTYSRLDQRIHQLGIMTKVWAKNCEIGNASKGSLSSYSYIIMLIHYLQRTNPPVAPFLQEVAPRGRCIKPIIVDDCNVYFCRLEDLDWTAQNRSSVGELWMGFLDYFGVKFDFTREVIQIRQMQPLMKLDKGWQSRPIAIEDPFDLSHNLSSGVHSKTMAYIQKSFIHSLEKFHALSLPNPKLDHSAFVFHASLLLESCRVGNGPPLDRNCCHRCRQIGHFVENCPLGMKDKKRNK</sequence>
<dbReference type="GO" id="GO:0050265">
    <property type="term" value="F:RNA uridylyltransferase activity"/>
    <property type="evidence" value="ECO:0007669"/>
    <property type="project" value="TreeGrafter"/>
</dbReference>
<dbReference type="InterPro" id="IPR043519">
    <property type="entry name" value="NT_sf"/>
</dbReference>
<dbReference type="Pfam" id="PF22600">
    <property type="entry name" value="MTPAP-like_central"/>
    <property type="match status" value="1"/>
</dbReference>
<comment type="cofactor">
    <cofactor evidence="2">
        <name>Mg(2+)</name>
        <dbReference type="ChEBI" id="CHEBI:18420"/>
    </cofactor>
</comment>
<evidence type="ECO:0000256" key="1">
    <source>
        <dbReference type="ARBA" id="ARBA00001936"/>
    </source>
</evidence>
<dbReference type="InterPro" id="IPR001878">
    <property type="entry name" value="Znf_CCHC"/>
</dbReference>
<feature type="domain" description="CCHC-type" evidence="8">
    <location>
        <begin position="1526"/>
        <end position="1540"/>
    </location>
</feature>
<dbReference type="Gene3D" id="3.30.460.10">
    <property type="entry name" value="Beta Polymerase, domain 2"/>
    <property type="match status" value="1"/>
</dbReference>
<protein>
    <submittedName>
        <fullName evidence="10">RNA uridylyltransferase</fullName>
    </submittedName>
</protein>
<feature type="region of interest" description="Disordered" evidence="7">
    <location>
        <begin position="148"/>
        <end position="181"/>
    </location>
</feature>
<keyword evidence="6" id="KW-0863">Zinc-finger</keyword>
<dbReference type="Gene3D" id="1.10.1410.10">
    <property type="match status" value="2"/>
</dbReference>
<feature type="compositionally biased region" description="Polar residues" evidence="7">
    <location>
        <begin position="171"/>
        <end position="181"/>
    </location>
</feature>
<dbReference type="GO" id="GO:0003676">
    <property type="term" value="F:nucleic acid binding"/>
    <property type="evidence" value="ECO:0007669"/>
    <property type="project" value="InterPro"/>
</dbReference>